<dbReference type="AlphaFoldDB" id="A0A9P6IGJ6"/>
<evidence type="ECO:0000313" key="2">
    <source>
        <dbReference type="Proteomes" id="UP000749646"/>
    </source>
</evidence>
<dbReference type="OrthoDB" id="1741717at2759"/>
<dbReference type="Proteomes" id="UP000749646">
    <property type="component" value="Unassembled WGS sequence"/>
</dbReference>
<keyword evidence="2" id="KW-1185">Reference proteome</keyword>
<accession>A0A9P6IGJ6</accession>
<dbReference type="EMBL" id="JAAAHW010012395">
    <property type="protein sequence ID" value="KAF9914523.1"/>
    <property type="molecule type" value="Genomic_DNA"/>
</dbReference>
<name>A0A9P6IGJ6_9FUNG</name>
<feature type="non-terminal residue" evidence="1">
    <location>
        <position position="98"/>
    </location>
</feature>
<proteinExistence type="predicted"/>
<reference evidence="1" key="1">
    <citation type="journal article" date="2020" name="Fungal Divers.">
        <title>Resolving the Mortierellaceae phylogeny through synthesis of multi-gene phylogenetics and phylogenomics.</title>
        <authorList>
            <person name="Vandepol N."/>
            <person name="Liber J."/>
            <person name="Desiro A."/>
            <person name="Na H."/>
            <person name="Kennedy M."/>
            <person name="Barry K."/>
            <person name="Grigoriev I.V."/>
            <person name="Miller A.N."/>
            <person name="O'Donnell K."/>
            <person name="Stajich J.E."/>
            <person name="Bonito G."/>
        </authorList>
    </citation>
    <scope>NUCLEOTIDE SEQUENCE</scope>
    <source>
        <strain evidence="1">MES-2147</strain>
    </source>
</reference>
<organism evidence="1 2">
    <name type="scientific">Modicella reniformis</name>
    <dbReference type="NCBI Taxonomy" id="1440133"/>
    <lineage>
        <taxon>Eukaryota</taxon>
        <taxon>Fungi</taxon>
        <taxon>Fungi incertae sedis</taxon>
        <taxon>Mucoromycota</taxon>
        <taxon>Mortierellomycotina</taxon>
        <taxon>Mortierellomycetes</taxon>
        <taxon>Mortierellales</taxon>
        <taxon>Mortierellaceae</taxon>
        <taxon>Modicella</taxon>
    </lineage>
</organism>
<sequence>MLKNCGIVDERGRPISNQDLLDSTMELDIGDSELPTPPVNRTSILLPMELRNKVDQLSDALRKMEVYKCRRSEIDWVLSVMDELKLKTLLLDGGVGGG</sequence>
<comment type="caution">
    <text evidence="1">The sequence shown here is derived from an EMBL/GenBank/DDBJ whole genome shotgun (WGS) entry which is preliminary data.</text>
</comment>
<evidence type="ECO:0000313" key="1">
    <source>
        <dbReference type="EMBL" id="KAF9914523.1"/>
    </source>
</evidence>
<protein>
    <submittedName>
        <fullName evidence="1">Uncharacterized protein</fullName>
    </submittedName>
</protein>
<gene>
    <name evidence="1" type="ORF">BGZ65_001145</name>
</gene>